<dbReference type="RefSeq" id="WP_191158388.1">
    <property type="nucleotide sequence ID" value="NZ_JACXAI010000012.1"/>
</dbReference>
<dbReference type="AlphaFoldDB" id="A0A926NHB4"/>
<keyword evidence="2" id="KW-1185">Reference proteome</keyword>
<reference evidence="1" key="1">
    <citation type="submission" date="2020-09" db="EMBL/GenBank/DDBJ databases">
        <title>A novel bacterium of genus Bacillus, isolated from South China Sea.</title>
        <authorList>
            <person name="Huang H."/>
            <person name="Mo K."/>
            <person name="Hu Y."/>
        </authorList>
    </citation>
    <scope>NUCLEOTIDE SEQUENCE</scope>
    <source>
        <strain evidence="1">IB182487</strain>
    </source>
</reference>
<organism evidence="1 2">
    <name type="scientific">Metabacillus arenae</name>
    <dbReference type="NCBI Taxonomy" id="2771434"/>
    <lineage>
        <taxon>Bacteria</taxon>
        <taxon>Bacillati</taxon>
        <taxon>Bacillota</taxon>
        <taxon>Bacilli</taxon>
        <taxon>Bacillales</taxon>
        <taxon>Bacillaceae</taxon>
        <taxon>Metabacillus</taxon>
    </lineage>
</organism>
<gene>
    <name evidence="1" type="ORF">IC621_11160</name>
</gene>
<evidence type="ECO:0000313" key="2">
    <source>
        <dbReference type="Proteomes" id="UP000626844"/>
    </source>
</evidence>
<sequence length="81" mass="9481">MTIEKKSIDITDRITGKFQEGQMKLFLEKEQIGQMISGAKGNEFELKNGYYFDNERFYQMADVTSQPDAKYVDCDYENGWC</sequence>
<name>A0A926NHB4_9BACI</name>
<comment type="caution">
    <text evidence="1">The sequence shown here is derived from an EMBL/GenBank/DDBJ whole genome shotgun (WGS) entry which is preliminary data.</text>
</comment>
<proteinExistence type="predicted"/>
<dbReference type="Proteomes" id="UP000626844">
    <property type="component" value="Unassembled WGS sequence"/>
</dbReference>
<dbReference type="InterPro" id="IPR020140">
    <property type="entry name" value="Uncharacterised_YusG"/>
</dbReference>
<accession>A0A926NHB4</accession>
<protein>
    <submittedName>
        <fullName evidence="1">YusG family protein</fullName>
    </submittedName>
</protein>
<dbReference type="EMBL" id="JACXAI010000012">
    <property type="protein sequence ID" value="MBD1380790.1"/>
    <property type="molecule type" value="Genomic_DNA"/>
</dbReference>
<dbReference type="Pfam" id="PF10830">
    <property type="entry name" value="DUF2553"/>
    <property type="match status" value="1"/>
</dbReference>
<evidence type="ECO:0000313" key="1">
    <source>
        <dbReference type="EMBL" id="MBD1380790.1"/>
    </source>
</evidence>